<dbReference type="AlphaFoldDB" id="A0A1S1HAR9"/>
<evidence type="ECO:0000313" key="3">
    <source>
        <dbReference type="EMBL" id="OHT19309.1"/>
    </source>
</evidence>
<dbReference type="Gene3D" id="3.40.50.12780">
    <property type="entry name" value="N-terminal domain of ligase-like"/>
    <property type="match status" value="1"/>
</dbReference>
<feature type="domain" description="AMP-binding enzyme C-terminal" evidence="2">
    <location>
        <begin position="458"/>
        <end position="533"/>
    </location>
</feature>
<dbReference type="InterPro" id="IPR045851">
    <property type="entry name" value="AMP-bd_C_sf"/>
</dbReference>
<dbReference type="OrthoDB" id="9803968at2"/>
<dbReference type="Proteomes" id="UP000179467">
    <property type="component" value="Unassembled WGS sequence"/>
</dbReference>
<dbReference type="Gene3D" id="3.30.300.30">
    <property type="match status" value="1"/>
</dbReference>
<name>A0A1S1HAR9_9SPHN</name>
<evidence type="ECO:0000259" key="1">
    <source>
        <dbReference type="Pfam" id="PF00501"/>
    </source>
</evidence>
<dbReference type="EC" id="6.2.1.3" evidence="3"/>
<dbReference type="EMBL" id="MIPT01000001">
    <property type="protein sequence ID" value="OHT19309.1"/>
    <property type="molecule type" value="Genomic_DNA"/>
</dbReference>
<keyword evidence="4" id="KW-1185">Reference proteome</keyword>
<keyword evidence="3" id="KW-0436">Ligase</keyword>
<feature type="domain" description="AMP-dependent synthetase/ligase" evidence="1">
    <location>
        <begin position="43"/>
        <end position="408"/>
    </location>
</feature>
<dbReference type="GO" id="GO:0004467">
    <property type="term" value="F:long-chain fatty acid-CoA ligase activity"/>
    <property type="evidence" value="ECO:0007669"/>
    <property type="project" value="UniProtKB-EC"/>
</dbReference>
<dbReference type="InterPro" id="IPR020845">
    <property type="entry name" value="AMP-binding_CS"/>
</dbReference>
<accession>A0A1S1HAR9</accession>
<reference evidence="3 4" key="1">
    <citation type="submission" date="2016-09" db="EMBL/GenBank/DDBJ databases">
        <title>Metabolic pathway, cell adaptation mechanisms and a novel monoxygenase revealed through proteogenomic-transcription analysis of a Sphingomonas haloaromaticamans strain degrading the fungicide ortho-phenylphenol.</title>
        <authorList>
            <person name="Perruchon C."/>
            <person name="Papadopoulou E.S."/>
            <person name="Rousidou C."/>
            <person name="Vasileiadis S."/>
            <person name="Tanou G."/>
            <person name="Amoutzias G."/>
            <person name="Molassiotis A."/>
            <person name="Karpouzas D.G."/>
        </authorList>
    </citation>
    <scope>NUCLEOTIDE SEQUENCE [LARGE SCALE GENOMIC DNA]</scope>
    <source>
        <strain evidence="3 4">P3</strain>
    </source>
</reference>
<gene>
    <name evidence="3" type="primary">lcfB_3</name>
    <name evidence="3" type="ORF">BHE75_01294</name>
</gene>
<dbReference type="Pfam" id="PF13193">
    <property type="entry name" value="AMP-binding_C"/>
    <property type="match status" value="1"/>
</dbReference>
<dbReference type="PROSITE" id="PS00455">
    <property type="entry name" value="AMP_BINDING"/>
    <property type="match status" value="1"/>
</dbReference>
<dbReference type="InterPro" id="IPR050237">
    <property type="entry name" value="ATP-dep_AMP-bd_enzyme"/>
</dbReference>
<protein>
    <submittedName>
        <fullName evidence="3">Long-chain-fatty-acid--CoA ligase</fullName>
        <ecNumber evidence="3">6.2.1.3</ecNumber>
    </submittedName>
</protein>
<evidence type="ECO:0000313" key="4">
    <source>
        <dbReference type="Proteomes" id="UP000179467"/>
    </source>
</evidence>
<comment type="caution">
    <text evidence="3">The sequence shown here is derived from an EMBL/GenBank/DDBJ whole genome shotgun (WGS) entry which is preliminary data.</text>
</comment>
<organism evidence="3 4">
    <name type="scientific">Edaphosphingomonas haloaromaticamans</name>
    <dbReference type="NCBI Taxonomy" id="653954"/>
    <lineage>
        <taxon>Bacteria</taxon>
        <taxon>Pseudomonadati</taxon>
        <taxon>Pseudomonadota</taxon>
        <taxon>Alphaproteobacteria</taxon>
        <taxon>Sphingomonadales</taxon>
        <taxon>Rhizorhabdaceae</taxon>
        <taxon>Edaphosphingomonas</taxon>
    </lineage>
</organism>
<dbReference type="Pfam" id="PF00501">
    <property type="entry name" value="AMP-binding"/>
    <property type="match status" value="1"/>
</dbReference>
<dbReference type="InterPro" id="IPR000873">
    <property type="entry name" value="AMP-dep_synth/lig_dom"/>
</dbReference>
<evidence type="ECO:0000259" key="2">
    <source>
        <dbReference type="Pfam" id="PF13193"/>
    </source>
</evidence>
<dbReference type="InterPro" id="IPR042099">
    <property type="entry name" value="ANL_N_sf"/>
</dbReference>
<dbReference type="SUPFAM" id="SSF56801">
    <property type="entry name" value="Acetyl-CoA synthetase-like"/>
    <property type="match status" value="1"/>
</dbReference>
<dbReference type="InterPro" id="IPR025110">
    <property type="entry name" value="AMP-bd_C"/>
</dbReference>
<dbReference type="PANTHER" id="PTHR43767:SF1">
    <property type="entry name" value="NONRIBOSOMAL PEPTIDE SYNTHASE PES1 (EUROFUNG)-RELATED"/>
    <property type="match status" value="1"/>
</dbReference>
<proteinExistence type="predicted"/>
<dbReference type="PANTHER" id="PTHR43767">
    <property type="entry name" value="LONG-CHAIN-FATTY-ACID--COA LIGASE"/>
    <property type="match status" value="1"/>
</dbReference>
<dbReference type="RefSeq" id="WP_070933181.1">
    <property type="nucleotide sequence ID" value="NZ_MIPT01000001.1"/>
</dbReference>
<sequence>MTDPLILALTAPGAPHELEEIDVGGVAMRAFRNGPRTLAALYRAAAAFGDRDCIVHEGSRFSYDAFFAHAGAWAAMLADRLGAVRGRHIGIAMANRPEWMAAFAAITALGGVAVLINSRGTGPDMAAAAADADCTLIVADGRRAQALIAGGWPAGRLIDCDADARPGEGHRLDPVAVDPDDDAVIMFTTGTSGLPKGARLSHRALTQGIATTMFSRAFVGAKAMAGMDPEIVKLLAARQPAVLNAFPLFHISGCGSDFLNTLLSGGKIVILGKWSADAALDLIEREKVTALSGSPAMLWDMVRAHNGQRDLSSLMGLGIGGQALPPMLFADIRAMFPHAGFGCGFGQTETAGTVCAASTADLVERPGTSGRVVPVADVRILDDDGRELPAGEAGEIAIRGPMVARGYWNREDESARVFRDGWVATGDVGYLDADNYLYVVDRKKDIIISGGENIACSEVEFAALGEAGVGDAAAFGLPDERMGERVVLAISPMPGGEVDAARLTEALATKLAPHKLPTEIRILPHLPRNHMGKLDRRALREAG</sequence>